<dbReference type="GO" id="GO:0005975">
    <property type="term" value="P:carbohydrate metabolic process"/>
    <property type="evidence" value="ECO:0007669"/>
    <property type="project" value="InterPro"/>
</dbReference>
<dbReference type="PANTHER" id="PTHR47786">
    <property type="entry name" value="ALPHA-1,4-GLUCAN:MALTOSE-1-PHOSPHATE MALTOSYLTRANSFERASE"/>
    <property type="match status" value="1"/>
</dbReference>
<dbReference type="GO" id="GO:0004556">
    <property type="term" value="F:alpha-amylase activity"/>
    <property type="evidence" value="ECO:0007669"/>
    <property type="project" value="UniProtKB-EC"/>
</dbReference>
<proteinExistence type="predicted"/>
<name>A0A376G2V1_9FLAO</name>
<dbReference type="InterPro" id="IPR013780">
    <property type="entry name" value="Glyco_hydro_b"/>
</dbReference>
<dbReference type="Proteomes" id="UP000254737">
    <property type="component" value="Unassembled WGS sequence"/>
</dbReference>
<evidence type="ECO:0000259" key="1">
    <source>
        <dbReference type="SMART" id="SM00642"/>
    </source>
</evidence>
<keyword evidence="2" id="KW-0378">Hydrolase</keyword>
<accession>A0A376G2V1</accession>
<gene>
    <name evidence="2" type="ORF">NCTC13456_00766</name>
</gene>
<dbReference type="CDD" id="cd11313">
    <property type="entry name" value="AmyAc_arch_bac_AmyA"/>
    <property type="match status" value="1"/>
</dbReference>
<dbReference type="AlphaFoldDB" id="A0A376G2V1"/>
<dbReference type="SMART" id="SM00642">
    <property type="entry name" value="Aamy"/>
    <property type="match status" value="1"/>
</dbReference>
<dbReference type="GO" id="GO:0043169">
    <property type="term" value="F:cation binding"/>
    <property type="evidence" value="ECO:0007669"/>
    <property type="project" value="InterPro"/>
</dbReference>
<dbReference type="SUPFAM" id="SSF51011">
    <property type="entry name" value="Glycosyl hydrolase domain"/>
    <property type="match status" value="1"/>
</dbReference>
<protein>
    <submittedName>
        <fullName evidence="2">Alpha-amylase</fullName>
        <ecNumber evidence="2">3.2.1.1</ecNumber>
    </submittedName>
</protein>
<dbReference type="STRING" id="343874.GCA_000805695_01316"/>
<dbReference type="Gene3D" id="2.60.40.1180">
    <property type="entry name" value="Golgi alpha-mannosidase II"/>
    <property type="match status" value="1"/>
</dbReference>
<evidence type="ECO:0000313" key="3">
    <source>
        <dbReference type="Proteomes" id="UP000254737"/>
    </source>
</evidence>
<reference evidence="2 3" key="1">
    <citation type="submission" date="2018-06" db="EMBL/GenBank/DDBJ databases">
        <authorList>
            <consortium name="Pathogen Informatics"/>
            <person name="Doyle S."/>
        </authorList>
    </citation>
    <scope>NUCLEOTIDE SEQUENCE [LARGE SCALE GENOMIC DNA]</scope>
    <source>
        <strain evidence="2 3">NCTC13456</strain>
    </source>
</reference>
<dbReference type="RefSeq" id="WP_114998833.1">
    <property type="nucleotide sequence ID" value="NZ_UFXS01000001.1"/>
</dbReference>
<keyword evidence="2" id="KW-0326">Glycosidase</keyword>
<sequence length="462" mass="53488">MIKKIVGLTLITTLFLTSCESKKETKSEDVKKERKEQSILPFTADMAETSVIYEVNVRQFSPEGTFAAVTNEISNIKKLGVKILWIMPIYPIGEENRKEGLGSYYSIKDYRGINPEFGNAEDFKKLVDEAHKNGIYVILDWVANHTAWDHPWVKQHPNWYEQDKNGKMHSPYDWSDVVALNFDNKEMRKQMIADMKYWLDDFKIDGFRCDMAHEVPTDFWNEAKPQLTNGREIFMLGETEKPDLLANNAFDAAYGWEIHHIMNDIAKGKKNVSAIDAYMDSIPKKWQADDYKLLFTSNHDENSWAGTEYERMGDAVETFAALTYTLPGIPLIYNGQEEDFNRRLKFFVKDSIDRNPTSKMRGVYEKLGELKITNEAFNGAKKAASYERLKTSDDKSILAFKRQKNTTEAYFIANFTKANKEITVPINGVYKNFMNNEDVTFDATTKLKLKPWEYLILVQKKK</sequence>
<dbReference type="Pfam" id="PF02806">
    <property type="entry name" value="Alpha-amylase_C"/>
    <property type="match status" value="1"/>
</dbReference>
<dbReference type="EMBL" id="UFXS01000001">
    <property type="protein sequence ID" value="STD53960.1"/>
    <property type="molecule type" value="Genomic_DNA"/>
</dbReference>
<organism evidence="2 3">
    <name type="scientific">Empedobacter falsenii</name>
    <dbReference type="NCBI Taxonomy" id="343874"/>
    <lineage>
        <taxon>Bacteria</taxon>
        <taxon>Pseudomonadati</taxon>
        <taxon>Bacteroidota</taxon>
        <taxon>Flavobacteriia</taxon>
        <taxon>Flavobacteriales</taxon>
        <taxon>Weeksellaceae</taxon>
        <taxon>Empedobacter</taxon>
    </lineage>
</organism>
<dbReference type="InterPro" id="IPR006048">
    <property type="entry name" value="A-amylase/branching_C"/>
</dbReference>
<dbReference type="PROSITE" id="PS51257">
    <property type="entry name" value="PROKAR_LIPOPROTEIN"/>
    <property type="match status" value="1"/>
</dbReference>
<dbReference type="EC" id="3.2.1.1" evidence="2"/>
<dbReference type="InterPro" id="IPR006047">
    <property type="entry name" value="GH13_cat_dom"/>
</dbReference>
<dbReference type="InterPro" id="IPR017853">
    <property type="entry name" value="GH"/>
</dbReference>
<evidence type="ECO:0000313" key="2">
    <source>
        <dbReference type="EMBL" id="STD53960.1"/>
    </source>
</evidence>
<feature type="domain" description="Glycosyl hydrolase family 13 catalytic" evidence="1">
    <location>
        <begin position="54"/>
        <end position="371"/>
    </location>
</feature>
<dbReference type="PANTHER" id="PTHR47786:SF2">
    <property type="entry name" value="GLYCOSYL HYDROLASE FAMILY 13 CATALYTIC DOMAIN-CONTAINING PROTEIN"/>
    <property type="match status" value="1"/>
</dbReference>
<dbReference type="Pfam" id="PF00128">
    <property type="entry name" value="Alpha-amylase"/>
    <property type="match status" value="1"/>
</dbReference>
<dbReference type="Gene3D" id="3.20.20.80">
    <property type="entry name" value="Glycosidases"/>
    <property type="match status" value="1"/>
</dbReference>
<dbReference type="SUPFAM" id="SSF51445">
    <property type="entry name" value="(Trans)glycosidases"/>
    <property type="match status" value="1"/>
</dbReference>